<accession>A0A0M4EGK7</accession>
<dbReference type="CDD" id="cd04107">
    <property type="entry name" value="Rab32_Rab38"/>
    <property type="match status" value="1"/>
</dbReference>
<evidence type="ECO:0000313" key="8">
    <source>
        <dbReference type="Proteomes" id="UP000494163"/>
    </source>
</evidence>
<dbReference type="FunFam" id="3.40.50.300:FF:000222">
    <property type="entry name" value="RAB32, member RAS oncogene family"/>
    <property type="match status" value="1"/>
</dbReference>
<dbReference type="SMR" id="A0A0M4EGK7"/>
<dbReference type="EMBL" id="CP012524">
    <property type="protein sequence ID" value="ALC41560.1"/>
    <property type="molecule type" value="Genomic_DNA"/>
</dbReference>
<dbReference type="NCBIfam" id="TIGR00231">
    <property type="entry name" value="small_GTP"/>
    <property type="match status" value="1"/>
</dbReference>
<feature type="compositionally biased region" description="Low complexity" evidence="6">
    <location>
        <begin position="104"/>
        <end position="114"/>
    </location>
</feature>
<dbReference type="PROSITE" id="PS51419">
    <property type="entry name" value="RAB"/>
    <property type="match status" value="1"/>
</dbReference>
<evidence type="ECO:0000256" key="6">
    <source>
        <dbReference type="SAM" id="MobiDB-lite"/>
    </source>
</evidence>
<dbReference type="SMART" id="SM00174">
    <property type="entry name" value="RHO"/>
    <property type="match status" value="1"/>
</dbReference>
<dbReference type="Gene3D" id="3.40.50.300">
    <property type="entry name" value="P-loop containing nucleotide triphosphate hydrolases"/>
    <property type="match status" value="1"/>
</dbReference>
<feature type="compositionally biased region" description="Basic and acidic residues" evidence="6">
    <location>
        <begin position="29"/>
        <end position="38"/>
    </location>
</feature>
<gene>
    <name evidence="7" type="ORF">Dbus_chr2Rg1139</name>
</gene>
<dbReference type="GO" id="GO:0005802">
    <property type="term" value="C:trans-Golgi network"/>
    <property type="evidence" value="ECO:0007669"/>
    <property type="project" value="InterPro"/>
</dbReference>
<keyword evidence="5" id="KW-0636">Prenylation</keyword>
<dbReference type="PANTHER" id="PTHR47981:SF39">
    <property type="entry name" value="RAS-RELATED PROTEIN RAB"/>
    <property type="match status" value="1"/>
</dbReference>
<organism evidence="7 8">
    <name type="scientific">Drosophila busckii</name>
    <name type="common">Fruit fly</name>
    <dbReference type="NCBI Taxonomy" id="30019"/>
    <lineage>
        <taxon>Eukaryota</taxon>
        <taxon>Metazoa</taxon>
        <taxon>Ecdysozoa</taxon>
        <taxon>Arthropoda</taxon>
        <taxon>Hexapoda</taxon>
        <taxon>Insecta</taxon>
        <taxon>Pterygota</taxon>
        <taxon>Neoptera</taxon>
        <taxon>Endopterygota</taxon>
        <taxon>Diptera</taxon>
        <taxon>Brachycera</taxon>
        <taxon>Muscomorpha</taxon>
        <taxon>Ephydroidea</taxon>
        <taxon>Drosophilidae</taxon>
        <taxon>Drosophila</taxon>
    </lineage>
</organism>
<evidence type="ECO:0000256" key="2">
    <source>
        <dbReference type="ARBA" id="ARBA00022741"/>
    </source>
</evidence>
<dbReference type="GO" id="GO:0005525">
    <property type="term" value="F:GTP binding"/>
    <property type="evidence" value="ECO:0007669"/>
    <property type="project" value="UniProtKB-KW"/>
</dbReference>
<dbReference type="Pfam" id="PF00071">
    <property type="entry name" value="Ras"/>
    <property type="match status" value="1"/>
</dbReference>
<feature type="compositionally biased region" description="Low complexity" evidence="6">
    <location>
        <begin position="204"/>
        <end position="228"/>
    </location>
</feature>
<dbReference type="SMART" id="SM00176">
    <property type="entry name" value="RAN"/>
    <property type="match status" value="1"/>
</dbReference>
<feature type="region of interest" description="Disordered" evidence="6">
    <location>
        <begin position="130"/>
        <end position="190"/>
    </location>
</feature>
<protein>
    <submittedName>
        <fullName evidence="7">Ltd</fullName>
    </submittedName>
</protein>
<dbReference type="PROSITE" id="PS51421">
    <property type="entry name" value="RAS"/>
    <property type="match status" value="1"/>
</dbReference>
<dbReference type="GO" id="GO:0045335">
    <property type="term" value="C:phagocytic vesicle"/>
    <property type="evidence" value="ECO:0007669"/>
    <property type="project" value="TreeGrafter"/>
</dbReference>
<dbReference type="OMA" id="EMEPTIM"/>
<dbReference type="OrthoDB" id="245989at2759"/>
<dbReference type="InterPro" id="IPR030697">
    <property type="entry name" value="Rab29/Rab38/Rab32"/>
</dbReference>
<comment type="similarity">
    <text evidence="1">Belongs to the small GTPase superfamily. Rab family.</text>
</comment>
<dbReference type="GO" id="GO:0090385">
    <property type="term" value="P:phagosome-lysosome fusion"/>
    <property type="evidence" value="ECO:0007669"/>
    <property type="project" value="TreeGrafter"/>
</dbReference>
<dbReference type="PANTHER" id="PTHR47981">
    <property type="entry name" value="RAB FAMILY"/>
    <property type="match status" value="1"/>
</dbReference>
<name>A0A0M4EGK7_DROBS</name>
<dbReference type="GO" id="GO:0005764">
    <property type="term" value="C:lysosome"/>
    <property type="evidence" value="ECO:0007669"/>
    <property type="project" value="TreeGrafter"/>
</dbReference>
<feature type="compositionally biased region" description="Basic and acidic residues" evidence="6">
    <location>
        <begin position="258"/>
        <end position="278"/>
    </location>
</feature>
<evidence type="ECO:0000256" key="1">
    <source>
        <dbReference type="ARBA" id="ARBA00006270"/>
    </source>
</evidence>
<dbReference type="SMART" id="SM00173">
    <property type="entry name" value="RAS"/>
    <property type="match status" value="1"/>
</dbReference>
<dbReference type="PRINTS" id="PR00449">
    <property type="entry name" value="RASTRNSFRMNG"/>
</dbReference>
<evidence type="ECO:0000313" key="7">
    <source>
        <dbReference type="EMBL" id="ALC41560.1"/>
    </source>
</evidence>
<dbReference type="AlphaFoldDB" id="A0A0M4EGK7"/>
<keyword evidence="3" id="KW-0342">GTP-binding</keyword>
<feature type="compositionally biased region" description="Basic and acidic residues" evidence="6">
    <location>
        <begin position="153"/>
        <end position="166"/>
    </location>
</feature>
<dbReference type="GO" id="GO:0005770">
    <property type="term" value="C:late endosome"/>
    <property type="evidence" value="ECO:0007669"/>
    <property type="project" value="TreeGrafter"/>
</dbReference>
<keyword evidence="8" id="KW-1185">Reference proteome</keyword>
<dbReference type="SUPFAM" id="SSF52540">
    <property type="entry name" value="P-loop containing nucleoside triphosphate hydrolases"/>
    <property type="match status" value="1"/>
</dbReference>
<feature type="compositionally biased region" description="Low complexity" evidence="6">
    <location>
        <begin position="174"/>
        <end position="190"/>
    </location>
</feature>
<evidence type="ECO:0000256" key="3">
    <source>
        <dbReference type="ARBA" id="ARBA00023134"/>
    </source>
</evidence>
<dbReference type="InterPro" id="IPR001806">
    <property type="entry name" value="Small_GTPase"/>
</dbReference>
<sequence>MQSAATPTSKADKAKEPTTTTTTEVASADEERERELKPRSRFSAAFRSLSRPKSKRPKDSATQPQKPRSVEDLLSIGDLSTDSSVKAAKKKSLTRRLLLGSLVGSKSSLSSSSKVRPHSLATSDDISLQSGLLPASSSNNSSSSTLQITISGKKVETLKGKEPAKKDKSKSKSKSQSQSQSKSAASETDYLTPTAAEAAAAIAAAAAATGSGKSTTTTTTTLTTTNDSRTTKLIVAKVSKEPAAKKKPKATYTTTANDDEKIVITESRRDTPPRERAPAKPSRAANAAALPIQSASSSGAVRKSSSSSSKQQERELMQQQQQRGHRLNRNTTASPVHTVQAPVTPSPIPNPATIVLLSLSDVEEQVDAVSLAESAAAAVPQVRFAVGSAVRAPDAYELALAAAANQQPSSTEEPSDSSLRRLSFAQQQFALSDHDSIEGRRETLRYQSVASEYSNDSKDSQSEQEDCIVKPMPAFGDLTMEQQMEPTIMSPSGEKREHLYKILVIGELGTGKTSFIKRYVHQFFSQNYRATIGVDFALKVLQWDANTIVRLQLWDIAGQERFGNMTRVYYKEAVGAFIVFDVTRSGTFDCVSKWKEDLDSKVQLPDGSPIPCILLANKCDQEKQGIVTQPERMDEYVRENGFAGWFETSAKENINIDESARALVNKILINDKLISADAADADKFNLSSATDTGTEGKNKCSC</sequence>
<feature type="region of interest" description="Disordered" evidence="6">
    <location>
        <begin position="1"/>
        <end position="75"/>
    </location>
</feature>
<dbReference type="InterPro" id="IPR027417">
    <property type="entry name" value="P-loop_NTPase"/>
</dbReference>
<reference evidence="7 8" key="1">
    <citation type="submission" date="2015-08" db="EMBL/GenBank/DDBJ databases">
        <title>Ancestral chromatin configuration constrains chromatin evolution on differentiating sex chromosomes in Drosophila.</title>
        <authorList>
            <person name="Zhou Q."/>
            <person name="Bachtrog D."/>
        </authorList>
    </citation>
    <scope>NUCLEOTIDE SEQUENCE [LARGE SCALE GENOMIC DNA]</scope>
    <source>
        <tissue evidence="7">Whole larvae</tissue>
    </source>
</reference>
<dbReference type="InterPro" id="IPR005225">
    <property type="entry name" value="Small_GTP-bd"/>
</dbReference>
<feature type="region of interest" description="Disordered" evidence="6">
    <location>
        <begin position="104"/>
        <end position="123"/>
    </location>
</feature>
<feature type="compositionally biased region" description="Low complexity" evidence="6">
    <location>
        <begin position="279"/>
        <end position="310"/>
    </location>
</feature>
<feature type="compositionally biased region" description="Polar residues" evidence="6">
    <location>
        <begin position="329"/>
        <end position="343"/>
    </location>
</feature>
<keyword evidence="2" id="KW-0547">Nucleotide-binding</keyword>
<dbReference type="Proteomes" id="UP000494163">
    <property type="component" value="Chromosome 2R"/>
</dbReference>
<proteinExistence type="inferred from homology"/>
<feature type="region of interest" description="Disordered" evidence="6">
    <location>
        <begin position="204"/>
        <end position="349"/>
    </location>
</feature>
<dbReference type="GO" id="GO:0008333">
    <property type="term" value="P:endosome to lysosome transport"/>
    <property type="evidence" value="ECO:0007669"/>
    <property type="project" value="TreeGrafter"/>
</dbReference>
<dbReference type="SMART" id="SM00175">
    <property type="entry name" value="RAB"/>
    <property type="match status" value="1"/>
</dbReference>
<keyword evidence="4" id="KW-0449">Lipoprotein</keyword>
<evidence type="ECO:0000256" key="4">
    <source>
        <dbReference type="ARBA" id="ARBA00023288"/>
    </source>
</evidence>
<dbReference type="GO" id="GO:0003924">
    <property type="term" value="F:GTPase activity"/>
    <property type="evidence" value="ECO:0007669"/>
    <property type="project" value="InterPro"/>
</dbReference>
<evidence type="ECO:0000256" key="5">
    <source>
        <dbReference type="ARBA" id="ARBA00023289"/>
    </source>
</evidence>
<dbReference type="STRING" id="30019.A0A0M4EGK7"/>